<dbReference type="InterPro" id="IPR011114">
    <property type="entry name" value="RuvA_C"/>
</dbReference>
<keyword evidence="8" id="KW-0547">Nucleotide-binding</keyword>
<dbReference type="Gene3D" id="1.10.8.10">
    <property type="entry name" value="DNA helicase RuvA subunit, C-terminal domain"/>
    <property type="match status" value="1"/>
</dbReference>
<dbReference type="OrthoDB" id="5293449at2"/>
<comment type="function">
    <text evidence="6">The RuvA-RuvB-RuvC complex processes Holliday junction (HJ) DNA during genetic recombination and DNA repair, while the RuvA-RuvB complex plays an important role in the rescue of blocked DNA replication forks via replication fork reversal (RFR). RuvA specifically binds to HJ cruciform DNA, conferring on it an open structure. The RuvB hexamer acts as an ATP-dependent pump, pulling dsDNA into and through the RuvAB complex. HJ branch migration allows RuvC to scan DNA until it finds its consensus sequence, where it cleaves and resolves the cruciform DNA.</text>
</comment>
<dbReference type="GO" id="GO:0005524">
    <property type="term" value="F:ATP binding"/>
    <property type="evidence" value="ECO:0007669"/>
    <property type="project" value="InterPro"/>
</dbReference>
<keyword evidence="5 6" id="KW-0234">DNA repair</keyword>
<comment type="subunit">
    <text evidence="6">Homotetramer. Forms an RuvA(8)-RuvB(12)-Holliday junction (HJ) complex. HJ DNA is sandwiched between 2 RuvA tetramers; dsDNA enters through RuvA and exits via RuvB. An RuvB hexamer assembles on each DNA strand where it exits the tetramer. Each RuvB hexamer is contacted by two RuvA subunits (via domain III) on 2 adjacent RuvB subunits; this complex drives branch migration. In the full resolvosome a probable DNA-RuvA(4)-RuvB(12)-RuvC(2) complex forms which resolves the HJ.</text>
</comment>
<protein>
    <recommendedName>
        <fullName evidence="6">Holliday junction branch migration complex subunit RuvA</fullName>
    </recommendedName>
</protein>
<dbReference type="InterPro" id="IPR013849">
    <property type="entry name" value="DNA_helicase_Holl-junc_RuvA_I"/>
</dbReference>
<dbReference type="GO" id="GO:0009379">
    <property type="term" value="C:Holliday junction helicase complex"/>
    <property type="evidence" value="ECO:0007669"/>
    <property type="project" value="InterPro"/>
</dbReference>
<reference evidence="9" key="1">
    <citation type="submission" date="2016-11" db="EMBL/GenBank/DDBJ databases">
        <authorList>
            <person name="Varghese N."/>
            <person name="Submissions S."/>
        </authorList>
    </citation>
    <scope>NUCLEOTIDE SEQUENCE [LARGE SCALE GENOMIC DNA]</scope>
    <source>
        <strain evidence="9">DSM 10349</strain>
    </source>
</reference>
<gene>
    <name evidence="6" type="primary">ruvA</name>
    <name evidence="8" type="ORF">SAMN02745123_00225</name>
</gene>
<evidence type="ECO:0000256" key="2">
    <source>
        <dbReference type="ARBA" id="ARBA00022763"/>
    </source>
</evidence>
<dbReference type="HAMAP" id="MF_00031">
    <property type="entry name" value="DNA_HJ_migration_RuvA"/>
    <property type="match status" value="1"/>
</dbReference>
<dbReference type="RefSeq" id="WP_072910432.1">
    <property type="nucleotide sequence ID" value="NZ_FRAR01000004.1"/>
</dbReference>
<dbReference type="Pfam" id="PF01330">
    <property type="entry name" value="RuvA_N"/>
    <property type="match status" value="1"/>
</dbReference>
<keyword evidence="8" id="KW-0347">Helicase</keyword>
<accession>A0A1M6NMS5</accession>
<feature type="region of interest" description="Domain III" evidence="6">
    <location>
        <begin position="150"/>
        <end position="198"/>
    </location>
</feature>
<dbReference type="Pfam" id="PF14520">
    <property type="entry name" value="HHH_5"/>
    <property type="match status" value="1"/>
</dbReference>
<dbReference type="GO" id="GO:0006281">
    <property type="term" value="P:DNA repair"/>
    <property type="evidence" value="ECO:0007669"/>
    <property type="project" value="UniProtKB-UniRule"/>
</dbReference>
<evidence type="ECO:0000256" key="5">
    <source>
        <dbReference type="ARBA" id="ARBA00023204"/>
    </source>
</evidence>
<evidence type="ECO:0000256" key="6">
    <source>
        <dbReference type="HAMAP-Rule" id="MF_00031"/>
    </source>
</evidence>
<keyword evidence="1 6" id="KW-0963">Cytoplasm</keyword>
<dbReference type="Gene3D" id="2.40.50.140">
    <property type="entry name" value="Nucleic acid-binding proteins"/>
    <property type="match status" value="1"/>
</dbReference>
<dbReference type="InterPro" id="IPR012340">
    <property type="entry name" value="NA-bd_OB-fold"/>
</dbReference>
<dbReference type="EMBL" id="FRAR01000004">
    <property type="protein sequence ID" value="SHJ96934.1"/>
    <property type="molecule type" value="Genomic_DNA"/>
</dbReference>
<keyword evidence="8" id="KW-0067">ATP-binding</keyword>
<dbReference type="SUPFAM" id="SSF47781">
    <property type="entry name" value="RuvA domain 2-like"/>
    <property type="match status" value="1"/>
</dbReference>
<dbReference type="GO" id="GO:0005737">
    <property type="term" value="C:cytoplasm"/>
    <property type="evidence" value="ECO:0007669"/>
    <property type="project" value="UniProtKB-SubCell"/>
</dbReference>
<comment type="subcellular location">
    <subcellularLocation>
        <location evidence="6">Cytoplasm</location>
    </subcellularLocation>
</comment>
<sequence>MIAYIKGSLATSGAGWAVIDVNGIGYQMQVPLSTPMPGSGQEIKLLTYMAVREDGIQLYGFSDEDQRDCFLALLDVAGVGPKVALAVLSCLAPNRLRSIIIENDVNQLVKVPGVGKKTAQRILLELKDKLKGSNIVSQGEVAEMSVQGGAGDALAALVALGYSQSEAREAITKVQHKNSQQDVSGLIKLALKELTPLK</sequence>
<dbReference type="InterPro" id="IPR036267">
    <property type="entry name" value="RuvA_C_sf"/>
</dbReference>
<evidence type="ECO:0000256" key="3">
    <source>
        <dbReference type="ARBA" id="ARBA00023125"/>
    </source>
</evidence>
<dbReference type="GO" id="GO:0009378">
    <property type="term" value="F:four-way junction helicase activity"/>
    <property type="evidence" value="ECO:0007669"/>
    <property type="project" value="InterPro"/>
</dbReference>
<evidence type="ECO:0000256" key="1">
    <source>
        <dbReference type="ARBA" id="ARBA00022490"/>
    </source>
</evidence>
<keyword evidence="9" id="KW-1185">Reference proteome</keyword>
<feature type="domain" description="Helix-hairpin-helix DNA-binding motif class 1" evidence="7">
    <location>
        <begin position="71"/>
        <end position="90"/>
    </location>
</feature>
<name>A0A1M6NMS5_9FIRM</name>
<keyword evidence="4 6" id="KW-0233">DNA recombination</keyword>
<dbReference type="SMART" id="SM00278">
    <property type="entry name" value="HhH1"/>
    <property type="match status" value="2"/>
</dbReference>
<dbReference type="InterPro" id="IPR010994">
    <property type="entry name" value="RuvA_2-like"/>
</dbReference>
<evidence type="ECO:0000313" key="8">
    <source>
        <dbReference type="EMBL" id="SHJ96934.1"/>
    </source>
</evidence>
<keyword evidence="2 6" id="KW-0227">DNA damage</keyword>
<dbReference type="CDD" id="cd14332">
    <property type="entry name" value="UBA_RuvA_C"/>
    <property type="match status" value="1"/>
</dbReference>
<evidence type="ECO:0000259" key="7">
    <source>
        <dbReference type="SMART" id="SM00278"/>
    </source>
</evidence>
<keyword evidence="3 6" id="KW-0238">DNA-binding</keyword>
<dbReference type="NCBIfam" id="TIGR00084">
    <property type="entry name" value="ruvA"/>
    <property type="match status" value="1"/>
</dbReference>
<feature type="domain" description="Helix-hairpin-helix DNA-binding motif class 1" evidence="7">
    <location>
        <begin position="106"/>
        <end position="125"/>
    </location>
</feature>
<comment type="domain">
    <text evidence="6">Has three domains with a flexible linker between the domains II and III and assumes an 'L' shape. Domain III is highly mobile and contacts RuvB.</text>
</comment>
<dbReference type="STRING" id="1121421.SAMN02745123_00225"/>
<dbReference type="Pfam" id="PF07499">
    <property type="entry name" value="RuvA_C"/>
    <property type="match status" value="1"/>
</dbReference>
<evidence type="ECO:0000256" key="4">
    <source>
        <dbReference type="ARBA" id="ARBA00023172"/>
    </source>
</evidence>
<dbReference type="Proteomes" id="UP000183997">
    <property type="component" value="Unassembled WGS sequence"/>
</dbReference>
<dbReference type="InterPro" id="IPR000085">
    <property type="entry name" value="RuvA"/>
</dbReference>
<keyword evidence="8" id="KW-0378">Hydrolase</keyword>
<dbReference type="GO" id="GO:0048476">
    <property type="term" value="C:Holliday junction resolvase complex"/>
    <property type="evidence" value="ECO:0007669"/>
    <property type="project" value="UniProtKB-UniRule"/>
</dbReference>
<dbReference type="Gene3D" id="1.10.150.20">
    <property type="entry name" value="5' to 3' exonuclease, C-terminal subdomain"/>
    <property type="match status" value="1"/>
</dbReference>
<dbReference type="SUPFAM" id="SSF46929">
    <property type="entry name" value="DNA helicase RuvA subunit, C-terminal domain"/>
    <property type="match status" value="1"/>
</dbReference>
<comment type="caution">
    <text evidence="6">Lacks conserved residue(s) required for the propagation of feature annotation.</text>
</comment>
<evidence type="ECO:0000313" key="9">
    <source>
        <dbReference type="Proteomes" id="UP000183997"/>
    </source>
</evidence>
<dbReference type="InterPro" id="IPR003583">
    <property type="entry name" value="Hlx-hairpin-Hlx_DNA-bd_motif"/>
</dbReference>
<proteinExistence type="inferred from homology"/>
<dbReference type="GO" id="GO:0006310">
    <property type="term" value="P:DNA recombination"/>
    <property type="evidence" value="ECO:0007669"/>
    <property type="project" value="UniProtKB-UniRule"/>
</dbReference>
<organism evidence="8 9">
    <name type="scientific">Desulforamulus aeronauticus DSM 10349</name>
    <dbReference type="NCBI Taxonomy" id="1121421"/>
    <lineage>
        <taxon>Bacteria</taxon>
        <taxon>Bacillati</taxon>
        <taxon>Bacillota</taxon>
        <taxon>Clostridia</taxon>
        <taxon>Eubacteriales</taxon>
        <taxon>Peptococcaceae</taxon>
        <taxon>Desulforamulus</taxon>
    </lineage>
</organism>
<dbReference type="GO" id="GO:0000400">
    <property type="term" value="F:four-way junction DNA binding"/>
    <property type="evidence" value="ECO:0007669"/>
    <property type="project" value="UniProtKB-UniRule"/>
</dbReference>
<comment type="similarity">
    <text evidence="6">Belongs to the RuvA family.</text>
</comment>
<dbReference type="AlphaFoldDB" id="A0A1M6NMS5"/>
<dbReference type="SUPFAM" id="SSF50249">
    <property type="entry name" value="Nucleic acid-binding proteins"/>
    <property type="match status" value="1"/>
</dbReference>